<proteinExistence type="predicted"/>
<dbReference type="WBParaSite" id="RSKR_0000337000.1">
    <property type="protein sequence ID" value="RSKR_0000337000.1"/>
    <property type="gene ID" value="RSKR_0000337000"/>
</dbReference>
<dbReference type="Proteomes" id="UP000095286">
    <property type="component" value="Unplaced"/>
</dbReference>
<evidence type="ECO:0000313" key="1">
    <source>
        <dbReference type="Proteomes" id="UP000095286"/>
    </source>
</evidence>
<organism evidence="1 2">
    <name type="scientific">Rhabditophanes sp. KR3021</name>
    <dbReference type="NCBI Taxonomy" id="114890"/>
    <lineage>
        <taxon>Eukaryota</taxon>
        <taxon>Metazoa</taxon>
        <taxon>Ecdysozoa</taxon>
        <taxon>Nematoda</taxon>
        <taxon>Chromadorea</taxon>
        <taxon>Rhabditida</taxon>
        <taxon>Tylenchina</taxon>
        <taxon>Panagrolaimomorpha</taxon>
        <taxon>Strongyloidoidea</taxon>
        <taxon>Alloionematidae</taxon>
        <taxon>Rhabditophanes</taxon>
    </lineage>
</organism>
<sequence>MGKLKTHSTFNKYNLFFRLIENANERLEIGYGLPFDESTRYVEADIQGVFGTERINGTRVYSVLLANNSPAYLTTAQIPKNCHYMVMDLLQCMTAINS</sequence>
<accession>A0AC35TQY1</accession>
<reference evidence="2" key="1">
    <citation type="submission" date="2016-11" db="UniProtKB">
        <authorList>
            <consortium name="WormBaseParasite"/>
        </authorList>
    </citation>
    <scope>IDENTIFICATION</scope>
    <source>
        <strain evidence="2">KR3021</strain>
    </source>
</reference>
<evidence type="ECO:0000313" key="2">
    <source>
        <dbReference type="WBParaSite" id="RSKR_0000337000.1"/>
    </source>
</evidence>
<name>A0AC35TQY1_9BILA</name>
<protein>
    <submittedName>
        <fullName evidence="2">Uncharacterized protein</fullName>
    </submittedName>
</protein>